<comment type="subcellular location">
    <subcellularLocation>
        <location evidence="1">Membrane</location>
        <topology evidence="1">Multi-pass membrane protein</topology>
    </subcellularLocation>
</comment>
<comment type="caution">
    <text evidence="7">The sequence shown here is derived from an EMBL/GenBank/DDBJ whole genome shotgun (WGS) entry which is preliminary data.</text>
</comment>
<dbReference type="InterPro" id="IPR018108">
    <property type="entry name" value="MCP_transmembrane"/>
</dbReference>
<dbReference type="AlphaFoldDB" id="A0AAE0KX12"/>
<keyword evidence="3" id="KW-0677">Repeat</keyword>
<protein>
    <recommendedName>
        <fullName evidence="9">Mitochondrial carrier protein</fullName>
    </recommendedName>
</protein>
<sequence>MATVLFVYPLELLSMRYSVTSNVYGHVLRAPRRIMVLEGGLGALYAGVIPAVLRALVHSGVQVSIFTSCYNYRRKQLLRERKLHLSYTDLLGCSLAASLVALSASMPLELIKCHMQVQCIGARQKRFTDIFTAIIKLTRENGISTLFGGLGLMLLRELPYTVLNNGVYLTMKSHALNKSGMPTHQEYDFF</sequence>
<keyword evidence="2 5" id="KW-0812">Transmembrane</keyword>
<proteinExistence type="inferred from homology"/>
<evidence type="ECO:0000256" key="5">
    <source>
        <dbReference type="PROSITE-ProRule" id="PRU00282"/>
    </source>
</evidence>
<organism evidence="7 8">
    <name type="scientific">Cymbomonas tetramitiformis</name>
    <dbReference type="NCBI Taxonomy" id="36881"/>
    <lineage>
        <taxon>Eukaryota</taxon>
        <taxon>Viridiplantae</taxon>
        <taxon>Chlorophyta</taxon>
        <taxon>Pyramimonadophyceae</taxon>
        <taxon>Pyramimonadales</taxon>
        <taxon>Pyramimonadaceae</taxon>
        <taxon>Cymbomonas</taxon>
    </lineage>
</organism>
<accession>A0AAE0KX12</accession>
<dbReference type="PROSITE" id="PS50920">
    <property type="entry name" value="SOLCAR"/>
    <property type="match status" value="2"/>
</dbReference>
<keyword evidence="6" id="KW-0813">Transport</keyword>
<gene>
    <name evidence="7" type="ORF">CYMTET_27315</name>
</gene>
<evidence type="ECO:0000256" key="3">
    <source>
        <dbReference type="ARBA" id="ARBA00022737"/>
    </source>
</evidence>
<evidence type="ECO:0000313" key="7">
    <source>
        <dbReference type="EMBL" id="KAK3263911.1"/>
    </source>
</evidence>
<name>A0AAE0KX12_9CHLO</name>
<evidence type="ECO:0008006" key="9">
    <source>
        <dbReference type="Google" id="ProtNLM"/>
    </source>
</evidence>
<keyword evidence="4 5" id="KW-0472">Membrane</keyword>
<feature type="repeat" description="Solcar" evidence="5">
    <location>
        <begin position="1"/>
        <end position="72"/>
    </location>
</feature>
<feature type="repeat" description="Solcar" evidence="5">
    <location>
        <begin position="85"/>
        <end position="174"/>
    </location>
</feature>
<dbReference type="EMBL" id="LGRX02014950">
    <property type="protein sequence ID" value="KAK3263911.1"/>
    <property type="molecule type" value="Genomic_DNA"/>
</dbReference>
<dbReference type="Proteomes" id="UP001190700">
    <property type="component" value="Unassembled WGS sequence"/>
</dbReference>
<evidence type="ECO:0000256" key="6">
    <source>
        <dbReference type="RuleBase" id="RU000488"/>
    </source>
</evidence>
<evidence type="ECO:0000313" key="8">
    <source>
        <dbReference type="Proteomes" id="UP001190700"/>
    </source>
</evidence>
<comment type="similarity">
    <text evidence="6">Belongs to the mitochondrial carrier (TC 2.A.29) family.</text>
</comment>
<dbReference type="InterPro" id="IPR023395">
    <property type="entry name" value="MCP_dom_sf"/>
</dbReference>
<dbReference type="PANTHER" id="PTHR24089">
    <property type="entry name" value="SOLUTE CARRIER FAMILY 25"/>
    <property type="match status" value="1"/>
</dbReference>
<dbReference type="Gene3D" id="1.50.40.10">
    <property type="entry name" value="Mitochondrial carrier domain"/>
    <property type="match status" value="1"/>
</dbReference>
<keyword evidence="8" id="KW-1185">Reference proteome</keyword>
<dbReference type="Pfam" id="PF00153">
    <property type="entry name" value="Mito_carr"/>
    <property type="match status" value="2"/>
</dbReference>
<evidence type="ECO:0000256" key="2">
    <source>
        <dbReference type="ARBA" id="ARBA00022692"/>
    </source>
</evidence>
<dbReference type="GO" id="GO:0016020">
    <property type="term" value="C:membrane"/>
    <property type="evidence" value="ECO:0007669"/>
    <property type="project" value="UniProtKB-SubCell"/>
</dbReference>
<reference evidence="7 8" key="1">
    <citation type="journal article" date="2015" name="Genome Biol. Evol.">
        <title>Comparative Genomics of a Bacterivorous Green Alga Reveals Evolutionary Causalities and Consequences of Phago-Mixotrophic Mode of Nutrition.</title>
        <authorList>
            <person name="Burns J.A."/>
            <person name="Paasch A."/>
            <person name="Narechania A."/>
            <person name="Kim E."/>
        </authorList>
    </citation>
    <scope>NUCLEOTIDE SEQUENCE [LARGE SCALE GENOMIC DNA]</scope>
    <source>
        <strain evidence="7 8">PLY_AMNH</strain>
    </source>
</reference>
<dbReference type="SUPFAM" id="SSF103506">
    <property type="entry name" value="Mitochondrial carrier"/>
    <property type="match status" value="1"/>
</dbReference>
<evidence type="ECO:0000256" key="1">
    <source>
        <dbReference type="ARBA" id="ARBA00004141"/>
    </source>
</evidence>
<evidence type="ECO:0000256" key="4">
    <source>
        <dbReference type="ARBA" id="ARBA00023136"/>
    </source>
</evidence>